<accession>A0ABY3PPR7</accession>
<evidence type="ECO:0000256" key="3">
    <source>
        <dbReference type="ARBA" id="ARBA00022729"/>
    </source>
</evidence>
<gene>
    <name evidence="8" type="ORF">ISF26_04610</name>
</gene>
<keyword evidence="9" id="KW-1185">Reference proteome</keyword>
<feature type="signal peptide" evidence="7">
    <location>
        <begin position="1"/>
        <end position="22"/>
    </location>
</feature>
<dbReference type="Pfam" id="PF07813">
    <property type="entry name" value="LTXXQ"/>
    <property type="match status" value="1"/>
</dbReference>
<proteinExistence type="inferred from homology"/>
<name>A0ABY3PPR7_9CYAN</name>
<evidence type="ECO:0000256" key="5">
    <source>
        <dbReference type="SAM" id="Coils"/>
    </source>
</evidence>
<evidence type="ECO:0000313" key="8">
    <source>
        <dbReference type="EMBL" id="UFP95534.1"/>
    </source>
</evidence>
<sequence length="154" mass="17121">MQKFAGVLLGALVLLGAPAAYAQQTPAPAPAPDAQRYPGKGHGNKMMVYEQLNLTPDQRAQIEQIYASEKQKNAPLKEQMRQLRSEYQAAREANDTAKIESVRERMMALKPQMQQARTETEQQIAAILTPDQRAQMEQLRANKQRRGPGGPAPL</sequence>
<dbReference type="Gene3D" id="1.20.120.1490">
    <property type="match status" value="1"/>
</dbReference>
<dbReference type="RefSeq" id="WP_230842761.1">
    <property type="nucleotide sequence ID" value="NZ_CP063845.1"/>
</dbReference>
<evidence type="ECO:0000256" key="6">
    <source>
        <dbReference type="SAM" id="MobiDB-lite"/>
    </source>
</evidence>
<protein>
    <submittedName>
        <fullName evidence="8">Spy/CpxP family protein refolding chaperone</fullName>
    </submittedName>
</protein>
<reference evidence="8 9" key="1">
    <citation type="journal article" date="2021" name="Genome Biol. Evol.">
        <title>Complete Genome Sequencing of a Novel Gloeobacter Species from a Waterfall Cave in Mexico.</title>
        <authorList>
            <person name="Saw J.H."/>
            <person name="Cardona T."/>
            <person name="Montejano G."/>
        </authorList>
    </citation>
    <scope>NUCLEOTIDE SEQUENCE [LARGE SCALE GENOMIC DNA]</scope>
    <source>
        <strain evidence="8">MG652769</strain>
    </source>
</reference>
<organism evidence="8 9">
    <name type="scientific">Gloeobacter morelensis MG652769</name>
    <dbReference type="NCBI Taxonomy" id="2781736"/>
    <lineage>
        <taxon>Bacteria</taxon>
        <taxon>Bacillati</taxon>
        <taxon>Cyanobacteriota</taxon>
        <taxon>Cyanophyceae</taxon>
        <taxon>Gloeobacterales</taxon>
        <taxon>Gloeobacteraceae</taxon>
        <taxon>Gloeobacter</taxon>
        <taxon>Gloeobacter morelensis</taxon>
    </lineage>
</organism>
<evidence type="ECO:0000256" key="7">
    <source>
        <dbReference type="SAM" id="SignalP"/>
    </source>
</evidence>
<dbReference type="EMBL" id="CP063845">
    <property type="protein sequence ID" value="UFP95534.1"/>
    <property type="molecule type" value="Genomic_DNA"/>
</dbReference>
<dbReference type="PANTHER" id="PTHR38102:SF1">
    <property type="entry name" value="PERIPLASMIC CHAPERONE SPY"/>
    <property type="match status" value="1"/>
</dbReference>
<evidence type="ECO:0000256" key="1">
    <source>
        <dbReference type="ARBA" id="ARBA00004418"/>
    </source>
</evidence>
<feature type="coiled-coil region" evidence="5">
    <location>
        <begin position="66"/>
        <end position="100"/>
    </location>
</feature>
<dbReference type="Proteomes" id="UP001054846">
    <property type="component" value="Chromosome"/>
</dbReference>
<keyword evidence="4" id="KW-0574">Periplasm</keyword>
<dbReference type="InterPro" id="IPR012899">
    <property type="entry name" value="LTXXQ"/>
</dbReference>
<keyword evidence="5" id="KW-0175">Coiled coil</keyword>
<comment type="similarity">
    <text evidence="2">Belongs to the CpxP/Spy family.</text>
</comment>
<feature type="region of interest" description="Disordered" evidence="6">
    <location>
        <begin position="130"/>
        <end position="154"/>
    </location>
</feature>
<feature type="chain" id="PRO_5045070710" evidence="7">
    <location>
        <begin position="23"/>
        <end position="154"/>
    </location>
</feature>
<evidence type="ECO:0000256" key="4">
    <source>
        <dbReference type="ARBA" id="ARBA00022764"/>
    </source>
</evidence>
<evidence type="ECO:0000256" key="2">
    <source>
        <dbReference type="ARBA" id="ARBA00008441"/>
    </source>
</evidence>
<keyword evidence="3 7" id="KW-0732">Signal</keyword>
<dbReference type="InterPro" id="IPR052211">
    <property type="entry name" value="Cpx_auxiliary_protein"/>
</dbReference>
<comment type="subcellular location">
    <subcellularLocation>
        <location evidence="1">Periplasm</location>
    </subcellularLocation>
</comment>
<evidence type="ECO:0000313" key="9">
    <source>
        <dbReference type="Proteomes" id="UP001054846"/>
    </source>
</evidence>
<dbReference type="PANTHER" id="PTHR38102">
    <property type="entry name" value="PERIPLASMIC CHAPERONE SPY"/>
    <property type="match status" value="1"/>
</dbReference>